<dbReference type="PANTHER" id="PTHR36511:SF3">
    <property type="entry name" value="ANTITOXIN HIGA-2"/>
    <property type="match status" value="1"/>
</dbReference>
<dbReference type="Pfam" id="PF01381">
    <property type="entry name" value="HTH_3"/>
    <property type="match status" value="1"/>
</dbReference>
<accession>A0A1B2EG69</accession>
<dbReference type="PROSITE" id="PS50943">
    <property type="entry name" value="HTH_CROC1"/>
    <property type="match status" value="1"/>
</dbReference>
<dbReference type="CDD" id="cd00093">
    <property type="entry name" value="HTH_XRE"/>
    <property type="match status" value="1"/>
</dbReference>
<keyword evidence="2" id="KW-0238">DNA-binding</keyword>
<proteinExistence type="predicted"/>
<keyword evidence="1" id="KW-0805">Transcription regulation</keyword>
<reference evidence="5" key="1">
    <citation type="submission" date="2016-07" db="EMBL/GenBank/DDBJ databases">
        <title>Microvirga ossetica sp. nov. a new species of rhizobia isolated from root nodules of the legume species Vicia alpestris Steven originated from North Ossetia region in the Caucasus.</title>
        <authorList>
            <person name="Safronova V.I."/>
            <person name="Kuznetsova I.G."/>
            <person name="Sazanova A.L."/>
            <person name="Belimov A."/>
            <person name="Andronov E."/>
            <person name="Osledkin Y.S."/>
            <person name="Onishchuk O.P."/>
            <person name="Kurchak O.N."/>
            <person name="Shaposhnikov A.I."/>
            <person name="Willems A."/>
            <person name="Tikhonovich I.A."/>
        </authorList>
    </citation>
    <scope>NUCLEOTIDE SEQUENCE [LARGE SCALE GENOMIC DNA]</scope>
    <source>
        <strain evidence="5">V5/3M</strain>
    </source>
</reference>
<dbReference type="OrthoDB" id="9799384at2"/>
<dbReference type="SUPFAM" id="SSF47413">
    <property type="entry name" value="lambda repressor-like DNA-binding domains"/>
    <property type="match status" value="1"/>
</dbReference>
<name>A0A1B2EG69_9HYPH</name>
<organism evidence="5">
    <name type="scientific">Microvirga ossetica</name>
    <dbReference type="NCBI Taxonomy" id="1882682"/>
    <lineage>
        <taxon>Bacteria</taxon>
        <taxon>Pseudomonadati</taxon>
        <taxon>Pseudomonadota</taxon>
        <taxon>Alphaproteobacteria</taxon>
        <taxon>Hyphomicrobiales</taxon>
        <taxon>Methylobacteriaceae</taxon>
        <taxon>Microvirga</taxon>
    </lineage>
</organism>
<gene>
    <name evidence="5" type="ORF">BB934_12765</name>
</gene>
<evidence type="ECO:0000256" key="2">
    <source>
        <dbReference type="ARBA" id="ARBA00023125"/>
    </source>
</evidence>
<evidence type="ECO:0000256" key="3">
    <source>
        <dbReference type="ARBA" id="ARBA00023163"/>
    </source>
</evidence>
<protein>
    <submittedName>
        <fullName evidence="5">Transcriptional regulator</fullName>
    </submittedName>
</protein>
<dbReference type="InterPro" id="IPR010982">
    <property type="entry name" value="Lambda_DNA-bd_dom_sf"/>
</dbReference>
<dbReference type="GO" id="GO:0003677">
    <property type="term" value="F:DNA binding"/>
    <property type="evidence" value="ECO:0007669"/>
    <property type="project" value="UniProtKB-KW"/>
</dbReference>
<sequence length="108" mass="11888">MSSNRKTYRSDPLRSVHLAMKGLHKVGAIDKATMRHFDVACLTAVDPVAPDDVKRIREKSHMSQATFAKALNVTAAMVSKWERGEKKPTGSALKLLTLADKKGIETIL</sequence>
<dbReference type="SMART" id="SM00530">
    <property type="entry name" value="HTH_XRE"/>
    <property type="match status" value="1"/>
</dbReference>
<keyword evidence="3" id="KW-0804">Transcription</keyword>
<dbReference type="KEGG" id="moc:BB934_12765"/>
<dbReference type="Gene3D" id="1.10.260.40">
    <property type="entry name" value="lambda repressor-like DNA-binding domains"/>
    <property type="match status" value="1"/>
</dbReference>
<evidence type="ECO:0000259" key="4">
    <source>
        <dbReference type="PROSITE" id="PS50943"/>
    </source>
</evidence>
<dbReference type="PANTHER" id="PTHR36511">
    <property type="entry name" value="MERR FAMILY BACTERIAL REGULATORY PROTEIN"/>
    <property type="match status" value="1"/>
</dbReference>
<evidence type="ECO:0000256" key="1">
    <source>
        <dbReference type="ARBA" id="ARBA00023015"/>
    </source>
</evidence>
<evidence type="ECO:0000313" key="5">
    <source>
        <dbReference type="EMBL" id="ANY78973.1"/>
    </source>
</evidence>
<dbReference type="EMBL" id="CP016616">
    <property type="protein sequence ID" value="ANY78973.1"/>
    <property type="molecule type" value="Genomic_DNA"/>
</dbReference>
<feature type="domain" description="HTH cro/C1-type" evidence="4">
    <location>
        <begin position="53"/>
        <end position="96"/>
    </location>
</feature>
<dbReference type="AlphaFoldDB" id="A0A1B2EG69"/>
<dbReference type="InterPro" id="IPR001387">
    <property type="entry name" value="Cro/C1-type_HTH"/>
</dbReference>
<dbReference type="InterPro" id="IPR052359">
    <property type="entry name" value="HTH-type_reg/antitoxin"/>
</dbReference>